<name>A0A644Y4L4_9ZZZZ</name>
<evidence type="ECO:0000256" key="5">
    <source>
        <dbReference type="ARBA" id="ARBA00022691"/>
    </source>
</evidence>
<keyword evidence="5" id="KW-0949">S-adenosyl-L-methionine</keyword>
<dbReference type="GO" id="GO:0015667">
    <property type="term" value="F:site-specific DNA-methyltransferase (cytosine-N4-specific) activity"/>
    <property type="evidence" value="ECO:0007669"/>
    <property type="project" value="UniProtKB-EC"/>
</dbReference>
<evidence type="ECO:0000313" key="8">
    <source>
        <dbReference type="EMBL" id="MPM22871.1"/>
    </source>
</evidence>
<evidence type="ECO:0000256" key="6">
    <source>
        <dbReference type="ARBA" id="ARBA00022747"/>
    </source>
</evidence>
<evidence type="ECO:0000256" key="4">
    <source>
        <dbReference type="ARBA" id="ARBA00022679"/>
    </source>
</evidence>
<dbReference type="InterPro" id="IPR029063">
    <property type="entry name" value="SAM-dependent_MTases_sf"/>
</dbReference>
<dbReference type="SUPFAM" id="SSF53335">
    <property type="entry name" value="S-adenosyl-L-methionine-dependent methyltransferases"/>
    <property type="match status" value="2"/>
</dbReference>
<proteinExistence type="inferred from homology"/>
<dbReference type="GO" id="GO:0003677">
    <property type="term" value="F:DNA binding"/>
    <property type="evidence" value="ECO:0007669"/>
    <property type="project" value="InterPro"/>
</dbReference>
<comment type="caution">
    <text evidence="8">The sequence shown here is derived from an EMBL/GenBank/DDBJ whole genome shotgun (WGS) entry which is preliminary data.</text>
</comment>
<dbReference type="GO" id="GO:0032259">
    <property type="term" value="P:methylation"/>
    <property type="evidence" value="ECO:0007669"/>
    <property type="project" value="UniProtKB-KW"/>
</dbReference>
<organism evidence="8">
    <name type="scientific">bioreactor metagenome</name>
    <dbReference type="NCBI Taxonomy" id="1076179"/>
    <lineage>
        <taxon>unclassified sequences</taxon>
        <taxon>metagenomes</taxon>
        <taxon>ecological metagenomes</taxon>
    </lineage>
</organism>
<protein>
    <recommendedName>
        <fullName evidence="2">site-specific DNA-methyltransferase (cytosine-N(4)-specific)</fullName>
        <ecNumber evidence="2">2.1.1.113</ecNumber>
    </recommendedName>
</protein>
<dbReference type="Gene3D" id="3.40.50.150">
    <property type="entry name" value="Vaccinia Virus protein VP39"/>
    <property type="match status" value="2"/>
</dbReference>
<comment type="catalytic activity">
    <reaction evidence="7">
        <text>a 2'-deoxycytidine in DNA + S-adenosyl-L-methionine = an N(4)-methyl-2'-deoxycytidine in DNA + S-adenosyl-L-homocysteine + H(+)</text>
        <dbReference type="Rhea" id="RHEA:16857"/>
        <dbReference type="Rhea" id="RHEA-COMP:11369"/>
        <dbReference type="Rhea" id="RHEA-COMP:13674"/>
        <dbReference type="ChEBI" id="CHEBI:15378"/>
        <dbReference type="ChEBI" id="CHEBI:57856"/>
        <dbReference type="ChEBI" id="CHEBI:59789"/>
        <dbReference type="ChEBI" id="CHEBI:85452"/>
        <dbReference type="ChEBI" id="CHEBI:137933"/>
        <dbReference type="EC" id="2.1.1.113"/>
    </reaction>
</comment>
<keyword evidence="4" id="KW-0808">Transferase</keyword>
<dbReference type="GO" id="GO:0009307">
    <property type="term" value="P:DNA restriction-modification system"/>
    <property type="evidence" value="ECO:0007669"/>
    <property type="project" value="UniProtKB-KW"/>
</dbReference>
<evidence type="ECO:0000256" key="1">
    <source>
        <dbReference type="ARBA" id="ARBA00010203"/>
    </source>
</evidence>
<dbReference type="PROSITE" id="PS00093">
    <property type="entry name" value="N4_MTASE"/>
    <property type="match status" value="1"/>
</dbReference>
<dbReference type="InterPro" id="IPR017985">
    <property type="entry name" value="MeTrfase_CN4_CS"/>
</dbReference>
<comment type="similarity">
    <text evidence="1">Belongs to the N(4)/N(6)-methyltransferase family. N(4) subfamily.</text>
</comment>
<dbReference type="EC" id="2.1.1.113" evidence="2"/>
<evidence type="ECO:0000256" key="2">
    <source>
        <dbReference type="ARBA" id="ARBA00012185"/>
    </source>
</evidence>
<evidence type="ECO:0000256" key="3">
    <source>
        <dbReference type="ARBA" id="ARBA00022603"/>
    </source>
</evidence>
<keyword evidence="6" id="KW-0680">Restriction system</keyword>
<accession>A0A644Y4L4</accession>
<gene>
    <name evidence="8" type="ORF">SDC9_69331</name>
</gene>
<dbReference type="AlphaFoldDB" id="A0A644Y4L4"/>
<dbReference type="EMBL" id="VSSQ01003904">
    <property type="protein sequence ID" value="MPM22871.1"/>
    <property type="molecule type" value="Genomic_DNA"/>
</dbReference>
<reference evidence="8" key="1">
    <citation type="submission" date="2019-08" db="EMBL/GenBank/DDBJ databases">
        <authorList>
            <person name="Kucharzyk K."/>
            <person name="Murdoch R.W."/>
            <person name="Higgins S."/>
            <person name="Loffler F."/>
        </authorList>
    </citation>
    <scope>NUCLEOTIDE SEQUENCE</scope>
</reference>
<keyword evidence="3" id="KW-0489">Methyltransferase</keyword>
<sequence>MGIENLIAELKTKEDFESYWDFRRNDDRSHVHSLLKYPAVMVPGMQGEIFDLILKHDPTIKNVLDPFMGSGTVLIEAMIRGLDIKGIDINPLAYLTVLAKTQLYHEGDIKIKINELIQRIDSLREKDTDLFSFTGINKWYTSEVLSDLSKIRLSILQEPDVVYRRFFWVAFAEIAKQADNSRTSTFKLHIKLDSVINESRFDCIQSFRKKIFSNLNAISEFNNLRKEAENQLYYGDSRIILNDKRSFPENSIDLIITSPPYGDNTTTITYGQYSILPLRWIPLTDINELVDEEVIKSLSKIDKDSLGGTNYHLDLLCHSDVMQSSPHLKNFIEKLLLDKETEKARKVASFILDFSEVLQSLCKVVKQGKLLVFTVGNRQVHKSEFPLHLVLKELAEAYGLTTLYDFRRNIVKNRNYVDTTKQGFKTINKETIMIFQKP</sequence>
<evidence type="ECO:0000256" key="7">
    <source>
        <dbReference type="ARBA" id="ARBA00049120"/>
    </source>
</evidence>